<dbReference type="PANTHER" id="PTHR31302">
    <property type="entry name" value="TRANSMEMBRANE PROTEIN WITH METALLOPHOSPHOESTERASE DOMAIN-RELATED"/>
    <property type="match status" value="1"/>
</dbReference>
<keyword evidence="1" id="KW-0812">Transmembrane</keyword>
<proteinExistence type="predicted"/>
<evidence type="ECO:0000313" key="4">
    <source>
        <dbReference type="Proteomes" id="UP000270219"/>
    </source>
</evidence>
<keyword evidence="4" id="KW-1185">Reference proteome</keyword>
<evidence type="ECO:0000313" key="3">
    <source>
        <dbReference type="EMBL" id="RLL48181.1"/>
    </source>
</evidence>
<name>A0A498DB15_9BACI</name>
<comment type="caution">
    <text evidence="3">The sequence shown here is derived from an EMBL/GenBank/DDBJ whole genome shotgun (WGS) entry which is preliminary data.</text>
</comment>
<sequence>MKKTISIIIIIMLFPVFLLYMLMKAHRDKINVNIIEDCNLPDVFHEFTIFFITDIHRRRVKDSTLSRINLPIDIVVIGGDLTEKNVPLKRTKENIRKLKRWNAPIYFVWGNNDREVDSVKLISILRNEGVIILADDYSELKRSNSVIDLIGFDYSPTYESVTNEIIAEKSTNAYKILITHTPQSFYHLPKQTRSMLNLVLAGHTHGGQIRIAGFGPYERGALQKRGKTHILVSEGYGYTILPFRLGTNAECHTIKLMQVNQ</sequence>
<feature type="transmembrane region" description="Helical" evidence="1">
    <location>
        <begin position="6"/>
        <end position="23"/>
    </location>
</feature>
<reference evidence="3 4" key="1">
    <citation type="submission" date="2018-10" db="EMBL/GenBank/DDBJ databases">
        <title>Oceanobacillus sp. YLB-02 draft genome.</title>
        <authorList>
            <person name="Yu L."/>
        </authorList>
    </citation>
    <scope>NUCLEOTIDE SEQUENCE [LARGE SCALE GENOMIC DNA]</scope>
    <source>
        <strain evidence="3 4">YLB-02</strain>
    </source>
</reference>
<dbReference type="GO" id="GO:0008758">
    <property type="term" value="F:UDP-2,3-diacylglucosamine hydrolase activity"/>
    <property type="evidence" value="ECO:0007669"/>
    <property type="project" value="TreeGrafter"/>
</dbReference>
<evidence type="ECO:0000256" key="1">
    <source>
        <dbReference type="SAM" id="Phobius"/>
    </source>
</evidence>
<dbReference type="InterPro" id="IPR051158">
    <property type="entry name" value="Metallophosphoesterase_sf"/>
</dbReference>
<dbReference type="PANTHER" id="PTHR31302:SF32">
    <property type="entry name" value="PHOSPHOESTERASE"/>
    <property type="match status" value="1"/>
</dbReference>
<dbReference type="Gene3D" id="3.60.21.10">
    <property type="match status" value="1"/>
</dbReference>
<organism evidence="3 4">
    <name type="scientific">Oceanobacillus piezotolerans</name>
    <dbReference type="NCBI Taxonomy" id="2448030"/>
    <lineage>
        <taxon>Bacteria</taxon>
        <taxon>Bacillati</taxon>
        <taxon>Bacillota</taxon>
        <taxon>Bacilli</taxon>
        <taxon>Bacillales</taxon>
        <taxon>Bacillaceae</taxon>
        <taxon>Oceanobacillus</taxon>
    </lineage>
</organism>
<dbReference type="InterPro" id="IPR004843">
    <property type="entry name" value="Calcineurin-like_PHP"/>
</dbReference>
<dbReference type="Pfam" id="PF00149">
    <property type="entry name" value="Metallophos"/>
    <property type="match status" value="1"/>
</dbReference>
<dbReference type="InterPro" id="IPR029052">
    <property type="entry name" value="Metallo-depent_PP-like"/>
</dbReference>
<dbReference type="EMBL" id="RCHR01000001">
    <property type="protein sequence ID" value="RLL48181.1"/>
    <property type="molecule type" value="Genomic_DNA"/>
</dbReference>
<dbReference type="SUPFAM" id="SSF56300">
    <property type="entry name" value="Metallo-dependent phosphatases"/>
    <property type="match status" value="1"/>
</dbReference>
<dbReference type="OrthoDB" id="9780884at2"/>
<dbReference type="AlphaFoldDB" id="A0A498DB15"/>
<keyword evidence="1" id="KW-1133">Transmembrane helix</keyword>
<protein>
    <submittedName>
        <fullName evidence="3">Metallophosphoesterase</fullName>
    </submittedName>
</protein>
<accession>A0A498DB15</accession>
<dbReference type="RefSeq" id="WP_121521118.1">
    <property type="nucleotide sequence ID" value="NZ_RCHR01000001.1"/>
</dbReference>
<dbReference type="GO" id="GO:0009245">
    <property type="term" value="P:lipid A biosynthetic process"/>
    <property type="evidence" value="ECO:0007669"/>
    <property type="project" value="TreeGrafter"/>
</dbReference>
<dbReference type="GO" id="GO:0016020">
    <property type="term" value="C:membrane"/>
    <property type="evidence" value="ECO:0007669"/>
    <property type="project" value="GOC"/>
</dbReference>
<dbReference type="Proteomes" id="UP000270219">
    <property type="component" value="Unassembled WGS sequence"/>
</dbReference>
<evidence type="ECO:0000259" key="2">
    <source>
        <dbReference type="Pfam" id="PF00149"/>
    </source>
</evidence>
<feature type="domain" description="Calcineurin-like phosphoesterase" evidence="2">
    <location>
        <begin position="48"/>
        <end position="206"/>
    </location>
</feature>
<gene>
    <name evidence="3" type="ORF">D8M04_02590</name>
</gene>
<keyword evidence="1" id="KW-0472">Membrane</keyword>